<keyword evidence="3" id="KW-1185">Reference proteome</keyword>
<keyword evidence="1" id="KW-0472">Membrane</keyword>
<keyword evidence="1" id="KW-1133">Transmembrane helix</keyword>
<comment type="caution">
    <text evidence="2">The sequence shown here is derived from an EMBL/GenBank/DDBJ whole genome shotgun (WGS) entry which is preliminary data.</text>
</comment>
<dbReference type="RefSeq" id="WP_322877081.1">
    <property type="nucleotide sequence ID" value="NZ_JAVMIP010000002.1"/>
</dbReference>
<evidence type="ECO:0000313" key="2">
    <source>
        <dbReference type="EMBL" id="MDS3859776.1"/>
    </source>
</evidence>
<dbReference type="EMBL" id="JAVMIP010000002">
    <property type="protein sequence ID" value="MDS3859776.1"/>
    <property type="molecule type" value="Genomic_DNA"/>
</dbReference>
<feature type="transmembrane region" description="Helical" evidence="1">
    <location>
        <begin position="71"/>
        <end position="89"/>
    </location>
</feature>
<sequence length="196" mass="21971">MNRLPGQRKAKGKVTEPIHRLGQDLQRIGWIGFWIQVIFAFLSLIIILTVFFGRNFNASQIQAPNRSNFGLILACIGLIFLSIGIYCNFRYPQLGRQMDNPEKRPAKAEVLKYLKLGLWVNVLGMVFTVIAAEWNVGMLLLRVLSLPQGAAVYATGLLVEPIDIFVVQSKINIIAAQLTGIISALWLLLRVNQNQP</sequence>
<dbReference type="PANTHER" id="PTHR34548">
    <property type="entry name" value="PROTEIN TIC 21, CHLOROPLASTIC"/>
    <property type="match status" value="1"/>
</dbReference>
<organism evidence="2 3">
    <name type="scientific">Pseudocalidococcus azoricus BACA0444</name>
    <dbReference type="NCBI Taxonomy" id="2918990"/>
    <lineage>
        <taxon>Bacteria</taxon>
        <taxon>Bacillati</taxon>
        <taxon>Cyanobacteriota</taxon>
        <taxon>Cyanophyceae</taxon>
        <taxon>Acaryochloridales</taxon>
        <taxon>Thermosynechococcaceae</taxon>
        <taxon>Pseudocalidococcus</taxon>
        <taxon>Pseudocalidococcus azoricus</taxon>
    </lineage>
</organism>
<reference evidence="3" key="1">
    <citation type="submission" date="2023-07" db="EMBL/GenBank/DDBJ databases">
        <authorList>
            <person name="Luz R."/>
            <person name="Cordeiro R."/>
            <person name="Fonseca A."/>
            <person name="Goncalves V."/>
        </authorList>
    </citation>
    <scope>NUCLEOTIDE SEQUENCE [LARGE SCALE GENOMIC DNA]</scope>
    <source>
        <strain evidence="3">BACA0444</strain>
    </source>
</reference>
<keyword evidence="1" id="KW-0812">Transmembrane</keyword>
<feature type="transmembrane region" description="Helical" evidence="1">
    <location>
        <begin position="110"/>
        <end position="132"/>
    </location>
</feature>
<evidence type="ECO:0000256" key="1">
    <source>
        <dbReference type="SAM" id="Phobius"/>
    </source>
</evidence>
<protein>
    <submittedName>
        <fullName evidence="2">DUF3611 family protein</fullName>
    </submittedName>
</protein>
<proteinExistence type="predicted"/>
<feature type="transmembrane region" description="Helical" evidence="1">
    <location>
        <begin position="171"/>
        <end position="189"/>
    </location>
</feature>
<dbReference type="Pfam" id="PF12263">
    <property type="entry name" value="DUF3611"/>
    <property type="match status" value="1"/>
</dbReference>
<accession>A0AAE4FRW1</accession>
<dbReference type="PANTHER" id="PTHR34548:SF2">
    <property type="entry name" value="PROTEIN TIC 21, CHLOROPLASTIC"/>
    <property type="match status" value="1"/>
</dbReference>
<gene>
    <name evidence="2" type="ORF">RIF25_03030</name>
</gene>
<evidence type="ECO:0000313" key="3">
    <source>
        <dbReference type="Proteomes" id="UP001268256"/>
    </source>
</evidence>
<name>A0AAE4FRW1_9CYAN</name>
<feature type="transmembrane region" description="Helical" evidence="1">
    <location>
        <begin position="28"/>
        <end position="51"/>
    </location>
</feature>
<dbReference type="Proteomes" id="UP001268256">
    <property type="component" value="Unassembled WGS sequence"/>
</dbReference>
<dbReference type="InterPro" id="IPR022051">
    <property type="entry name" value="DUF3611"/>
</dbReference>
<dbReference type="AlphaFoldDB" id="A0AAE4FRW1"/>